<comment type="similarity">
    <text evidence="3">Belongs to the RNase PH family.</text>
</comment>
<evidence type="ECO:0000256" key="4">
    <source>
        <dbReference type="ARBA" id="ARBA00022490"/>
    </source>
</evidence>
<dbReference type="InterPro" id="IPR050590">
    <property type="entry name" value="Exosome_comp_Rrp42_subfam"/>
</dbReference>
<dbReference type="InterPro" id="IPR027408">
    <property type="entry name" value="PNPase/RNase_PH_dom_sf"/>
</dbReference>
<proteinExistence type="inferred from homology"/>
<dbReference type="Gene3D" id="3.30.230.70">
    <property type="entry name" value="GHMP Kinase, N-terminal domain"/>
    <property type="match status" value="1"/>
</dbReference>
<dbReference type="SUPFAM" id="SSF54211">
    <property type="entry name" value="Ribosomal protein S5 domain 2-like"/>
    <property type="match status" value="1"/>
</dbReference>
<evidence type="ECO:0000256" key="6">
    <source>
        <dbReference type="ARBA" id="ARBA00042523"/>
    </source>
</evidence>
<dbReference type="GO" id="GO:0034476">
    <property type="term" value="P:U5 snRNA 3'-end processing"/>
    <property type="evidence" value="ECO:0007669"/>
    <property type="project" value="TreeGrafter"/>
</dbReference>
<gene>
    <name evidence="9" type="ORF">SYNPS1DRAFT_26580</name>
</gene>
<dbReference type="GO" id="GO:0000467">
    <property type="term" value="P:exonucleolytic trimming to generate mature 3'-end of 5.8S rRNA from tricistronic rRNA transcript (SSU-rRNA, 5.8S rRNA, LSU-rRNA)"/>
    <property type="evidence" value="ECO:0007669"/>
    <property type="project" value="TreeGrafter"/>
</dbReference>
<dbReference type="Pfam" id="PF01138">
    <property type="entry name" value="RNase_PH"/>
    <property type="match status" value="1"/>
</dbReference>
<evidence type="ECO:0000259" key="8">
    <source>
        <dbReference type="Pfam" id="PF03725"/>
    </source>
</evidence>
<feature type="domain" description="Exoribonuclease phosphorolytic" evidence="8">
    <location>
        <begin position="199"/>
        <end position="263"/>
    </location>
</feature>
<feature type="domain" description="Exoribonuclease phosphorolytic" evidence="7">
    <location>
        <begin position="32"/>
        <end position="168"/>
    </location>
</feature>
<keyword evidence="5" id="KW-0271">Exosome</keyword>
<evidence type="ECO:0000256" key="5">
    <source>
        <dbReference type="ARBA" id="ARBA00022835"/>
    </source>
</evidence>
<dbReference type="InterPro" id="IPR015847">
    <property type="entry name" value="ExoRNase_PH_dom2"/>
</dbReference>
<dbReference type="GO" id="GO:0005730">
    <property type="term" value="C:nucleolus"/>
    <property type="evidence" value="ECO:0007669"/>
    <property type="project" value="UniProtKB-SubCell"/>
</dbReference>
<dbReference type="GO" id="GO:0071035">
    <property type="term" value="P:nuclear polyadenylation-dependent rRNA catabolic process"/>
    <property type="evidence" value="ECO:0007669"/>
    <property type="project" value="TreeGrafter"/>
</dbReference>
<dbReference type="GO" id="GO:0016075">
    <property type="term" value="P:rRNA catabolic process"/>
    <property type="evidence" value="ECO:0007669"/>
    <property type="project" value="TreeGrafter"/>
</dbReference>
<dbReference type="InterPro" id="IPR036345">
    <property type="entry name" value="ExoRNase_PH_dom2_sf"/>
</dbReference>
<dbReference type="InterPro" id="IPR020568">
    <property type="entry name" value="Ribosomal_Su5_D2-typ_SF"/>
</dbReference>
<dbReference type="GO" id="GO:0005840">
    <property type="term" value="C:ribosome"/>
    <property type="evidence" value="ECO:0007669"/>
    <property type="project" value="UniProtKB-KW"/>
</dbReference>
<dbReference type="OrthoDB" id="272245at2759"/>
<evidence type="ECO:0000313" key="10">
    <source>
        <dbReference type="Proteomes" id="UP000278143"/>
    </source>
</evidence>
<keyword evidence="10" id="KW-1185">Reference proteome</keyword>
<name>A0A4P9Z5J0_9FUNG</name>
<dbReference type="GO" id="GO:0071038">
    <property type="term" value="P:TRAMP-dependent tRNA surveillance pathway"/>
    <property type="evidence" value="ECO:0007669"/>
    <property type="project" value="TreeGrafter"/>
</dbReference>
<evidence type="ECO:0000259" key="7">
    <source>
        <dbReference type="Pfam" id="PF01138"/>
    </source>
</evidence>
<dbReference type="GO" id="GO:0000176">
    <property type="term" value="C:nuclear exosome (RNase complex)"/>
    <property type="evidence" value="ECO:0007669"/>
    <property type="project" value="TreeGrafter"/>
</dbReference>
<dbReference type="SUPFAM" id="SSF55666">
    <property type="entry name" value="Ribonuclease PH domain 2-like"/>
    <property type="match status" value="1"/>
</dbReference>
<dbReference type="InterPro" id="IPR001247">
    <property type="entry name" value="ExoRNase_PH_dom1"/>
</dbReference>
<dbReference type="GO" id="GO:0035925">
    <property type="term" value="F:mRNA 3'-UTR AU-rich region binding"/>
    <property type="evidence" value="ECO:0007669"/>
    <property type="project" value="TreeGrafter"/>
</dbReference>
<comment type="subcellular location">
    <subcellularLocation>
        <location evidence="1">Cytoplasm</location>
    </subcellularLocation>
    <subcellularLocation>
        <location evidence="2">Nucleus</location>
        <location evidence="2">Nucleolus</location>
    </subcellularLocation>
</comment>
<keyword evidence="4" id="KW-0963">Cytoplasm</keyword>
<reference evidence="10" key="1">
    <citation type="journal article" date="2018" name="Nat. Microbiol.">
        <title>Leveraging single-cell genomics to expand the fungal tree of life.</title>
        <authorList>
            <person name="Ahrendt S.R."/>
            <person name="Quandt C.A."/>
            <person name="Ciobanu D."/>
            <person name="Clum A."/>
            <person name="Salamov A."/>
            <person name="Andreopoulos B."/>
            <person name="Cheng J.F."/>
            <person name="Woyke T."/>
            <person name="Pelin A."/>
            <person name="Henrissat B."/>
            <person name="Reynolds N.K."/>
            <person name="Benny G.L."/>
            <person name="Smith M.E."/>
            <person name="James T.Y."/>
            <person name="Grigoriev I.V."/>
        </authorList>
    </citation>
    <scope>NUCLEOTIDE SEQUENCE [LARGE SCALE GENOMIC DNA]</scope>
    <source>
        <strain evidence="10">Benny S71-1</strain>
    </source>
</reference>
<dbReference type="GO" id="GO:0034475">
    <property type="term" value="P:U4 snRNA 3'-end processing"/>
    <property type="evidence" value="ECO:0007669"/>
    <property type="project" value="TreeGrafter"/>
</dbReference>
<evidence type="ECO:0000256" key="2">
    <source>
        <dbReference type="ARBA" id="ARBA00004604"/>
    </source>
</evidence>
<dbReference type="PANTHER" id="PTHR11097">
    <property type="entry name" value="EXOSOME COMPLEX EXONUCLEASE RIBOSOMAL RNA PROCESSING PROTEIN"/>
    <property type="match status" value="1"/>
</dbReference>
<evidence type="ECO:0000313" key="9">
    <source>
        <dbReference type="EMBL" id="RKP27785.1"/>
    </source>
</evidence>
<protein>
    <recommendedName>
        <fullName evidence="6">Ribosomal RNA-processing protein 42</fullName>
    </recommendedName>
</protein>
<organism evidence="9 10">
    <name type="scientific">Syncephalis pseudoplumigaleata</name>
    <dbReference type="NCBI Taxonomy" id="1712513"/>
    <lineage>
        <taxon>Eukaryota</taxon>
        <taxon>Fungi</taxon>
        <taxon>Fungi incertae sedis</taxon>
        <taxon>Zoopagomycota</taxon>
        <taxon>Zoopagomycotina</taxon>
        <taxon>Zoopagomycetes</taxon>
        <taxon>Zoopagales</taxon>
        <taxon>Piptocephalidaceae</taxon>
        <taxon>Syncephalis</taxon>
    </lineage>
</organism>
<keyword evidence="9" id="KW-0687">Ribonucleoprotein</keyword>
<dbReference type="GO" id="GO:0000177">
    <property type="term" value="C:cytoplasmic exosome (RNase complex)"/>
    <property type="evidence" value="ECO:0007669"/>
    <property type="project" value="TreeGrafter"/>
</dbReference>
<evidence type="ECO:0000256" key="3">
    <source>
        <dbReference type="ARBA" id="ARBA00006678"/>
    </source>
</evidence>
<dbReference type="CDD" id="cd11367">
    <property type="entry name" value="RNase_PH_RRP42"/>
    <property type="match status" value="1"/>
</dbReference>
<keyword evidence="9" id="KW-0689">Ribosomal protein</keyword>
<sequence>MSLGLISVVERDFVERGVDLDLRTDGRGRNDYRLPRMEMNLVAQSDGSARCQLGGSTDVLVSIRCELGQPEPTTGDRGRLAVSVECAPSASQQLEGRGADELNTELAEALSRALTGPRSGLNLRQLCIVENMHCWILNIDAIVLDLGGNVLDALLYAARAALADTRVPGTQVQSLDEGVDFEVDDDINHAAWLEHASNVPLCVTAYKIGAGYVLDATLTEELCSSARLHVSVNPAGQVCAAQKNGYGSIEPSLLITMLQAAKEKAMYLLEVQEEQIQQHKRTLLEKQTRGESVKRPSIFM</sequence>
<dbReference type="AlphaFoldDB" id="A0A4P9Z5J0"/>
<dbReference type="Pfam" id="PF03725">
    <property type="entry name" value="RNase_PH_C"/>
    <property type="match status" value="1"/>
</dbReference>
<dbReference type="Proteomes" id="UP000278143">
    <property type="component" value="Unassembled WGS sequence"/>
</dbReference>
<dbReference type="PANTHER" id="PTHR11097:SF8">
    <property type="entry name" value="EXOSOME COMPLEX COMPONENT RRP42"/>
    <property type="match status" value="1"/>
</dbReference>
<accession>A0A4P9Z5J0</accession>
<evidence type="ECO:0000256" key="1">
    <source>
        <dbReference type="ARBA" id="ARBA00004496"/>
    </source>
</evidence>
<dbReference type="EMBL" id="KZ989152">
    <property type="protein sequence ID" value="RKP27785.1"/>
    <property type="molecule type" value="Genomic_DNA"/>
</dbReference>
<dbReference type="GO" id="GO:0071028">
    <property type="term" value="P:nuclear mRNA surveillance"/>
    <property type="evidence" value="ECO:0007669"/>
    <property type="project" value="TreeGrafter"/>
</dbReference>
<dbReference type="GO" id="GO:0034473">
    <property type="term" value="P:U1 snRNA 3'-end processing"/>
    <property type="evidence" value="ECO:0007669"/>
    <property type="project" value="TreeGrafter"/>
</dbReference>